<name>A0A2P5WCN2_GOSBA</name>
<dbReference type="Proteomes" id="UP000239757">
    <property type="component" value="Unassembled WGS sequence"/>
</dbReference>
<gene>
    <name evidence="2" type="ORF">GOBAR_AA31836</name>
</gene>
<reference evidence="2 3" key="1">
    <citation type="submission" date="2015-01" db="EMBL/GenBank/DDBJ databases">
        <title>Genome of allotetraploid Gossypium barbadense reveals genomic plasticity and fiber elongation in cotton evolution.</title>
        <authorList>
            <person name="Chen X."/>
            <person name="Liu X."/>
            <person name="Zhao B."/>
            <person name="Zheng H."/>
            <person name="Hu Y."/>
            <person name="Lu G."/>
            <person name="Yang C."/>
            <person name="Chen J."/>
            <person name="Shan C."/>
            <person name="Zhang L."/>
            <person name="Zhou Y."/>
            <person name="Wang L."/>
            <person name="Guo W."/>
            <person name="Bai Y."/>
            <person name="Ruan J."/>
            <person name="Shangguan X."/>
            <person name="Mao Y."/>
            <person name="Jiang J."/>
            <person name="Zhu Y."/>
            <person name="Lei J."/>
            <person name="Kang H."/>
            <person name="Chen S."/>
            <person name="He X."/>
            <person name="Wang R."/>
            <person name="Wang Y."/>
            <person name="Chen J."/>
            <person name="Wang L."/>
            <person name="Yu S."/>
            <person name="Wang B."/>
            <person name="Wei J."/>
            <person name="Song S."/>
            <person name="Lu X."/>
            <person name="Gao Z."/>
            <person name="Gu W."/>
            <person name="Deng X."/>
            <person name="Ma D."/>
            <person name="Wang S."/>
            <person name="Liang W."/>
            <person name="Fang L."/>
            <person name="Cai C."/>
            <person name="Zhu X."/>
            <person name="Zhou B."/>
            <person name="Zhang Y."/>
            <person name="Chen Z."/>
            <person name="Xu S."/>
            <person name="Zhu R."/>
            <person name="Wang S."/>
            <person name="Zhang T."/>
            <person name="Zhao G."/>
        </authorList>
    </citation>
    <scope>NUCLEOTIDE SEQUENCE [LARGE SCALE GENOMIC DNA]</scope>
    <source>
        <strain evidence="3">cv. Xinhai21</strain>
        <tissue evidence="2">Leaf</tissue>
    </source>
</reference>
<keyword evidence="1" id="KW-0812">Transmembrane</keyword>
<sequence length="72" mass="8063">MGKSRGLRRVNFSSSGAVQITCWLFLLVGLWHFETETTEQHLQPLLVEVEGGDRVLDGGDKDRQMDDAIVGF</sequence>
<proteinExistence type="predicted"/>
<evidence type="ECO:0000313" key="3">
    <source>
        <dbReference type="Proteomes" id="UP000239757"/>
    </source>
</evidence>
<protein>
    <submittedName>
        <fullName evidence="2">Uncharacterized protein</fullName>
    </submittedName>
</protein>
<keyword evidence="1" id="KW-1133">Transmembrane helix</keyword>
<dbReference type="AlphaFoldDB" id="A0A2P5WCN2"/>
<feature type="transmembrane region" description="Helical" evidence="1">
    <location>
        <begin position="12"/>
        <end position="33"/>
    </location>
</feature>
<evidence type="ECO:0000313" key="2">
    <source>
        <dbReference type="EMBL" id="PPR88835.1"/>
    </source>
</evidence>
<accession>A0A2P5WCN2</accession>
<keyword evidence="1" id="KW-0472">Membrane</keyword>
<evidence type="ECO:0000256" key="1">
    <source>
        <dbReference type="SAM" id="Phobius"/>
    </source>
</evidence>
<dbReference type="EMBL" id="KZ668148">
    <property type="protein sequence ID" value="PPR88835.1"/>
    <property type="molecule type" value="Genomic_DNA"/>
</dbReference>
<organism evidence="2 3">
    <name type="scientific">Gossypium barbadense</name>
    <name type="common">Sea Island cotton</name>
    <name type="synonym">Hibiscus barbadensis</name>
    <dbReference type="NCBI Taxonomy" id="3634"/>
    <lineage>
        <taxon>Eukaryota</taxon>
        <taxon>Viridiplantae</taxon>
        <taxon>Streptophyta</taxon>
        <taxon>Embryophyta</taxon>
        <taxon>Tracheophyta</taxon>
        <taxon>Spermatophyta</taxon>
        <taxon>Magnoliopsida</taxon>
        <taxon>eudicotyledons</taxon>
        <taxon>Gunneridae</taxon>
        <taxon>Pentapetalae</taxon>
        <taxon>rosids</taxon>
        <taxon>malvids</taxon>
        <taxon>Malvales</taxon>
        <taxon>Malvaceae</taxon>
        <taxon>Malvoideae</taxon>
        <taxon>Gossypium</taxon>
    </lineage>
</organism>